<dbReference type="EMBL" id="JABVXQ010000010">
    <property type="protein sequence ID" value="KAF6088354.1"/>
    <property type="molecule type" value="Genomic_DNA"/>
</dbReference>
<feature type="compositionally biased region" description="Low complexity" evidence="1">
    <location>
        <begin position="10"/>
        <end position="29"/>
    </location>
</feature>
<comment type="caution">
    <text evidence="2">The sequence shown here is derived from an EMBL/GenBank/DDBJ whole genome shotgun (WGS) entry which is preliminary data.</text>
</comment>
<proteinExistence type="predicted"/>
<name>A0A834DQF8_9CHIR</name>
<protein>
    <submittedName>
        <fullName evidence="2">Uncharacterized protein</fullName>
    </submittedName>
</protein>
<feature type="region of interest" description="Disordered" evidence="1">
    <location>
        <begin position="91"/>
        <end position="123"/>
    </location>
</feature>
<dbReference type="AlphaFoldDB" id="A0A834DQF8"/>
<organism evidence="2 3">
    <name type="scientific">Phyllostomus discolor</name>
    <name type="common">pale spear-nosed bat</name>
    <dbReference type="NCBI Taxonomy" id="89673"/>
    <lineage>
        <taxon>Eukaryota</taxon>
        <taxon>Metazoa</taxon>
        <taxon>Chordata</taxon>
        <taxon>Craniata</taxon>
        <taxon>Vertebrata</taxon>
        <taxon>Euteleostomi</taxon>
        <taxon>Mammalia</taxon>
        <taxon>Eutheria</taxon>
        <taxon>Laurasiatheria</taxon>
        <taxon>Chiroptera</taxon>
        <taxon>Yangochiroptera</taxon>
        <taxon>Phyllostomidae</taxon>
        <taxon>Phyllostominae</taxon>
        <taxon>Phyllostomus</taxon>
    </lineage>
</organism>
<accession>A0A834DQF8</accession>
<evidence type="ECO:0000256" key="1">
    <source>
        <dbReference type="SAM" id="MobiDB-lite"/>
    </source>
</evidence>
<gene>
    <name evidence="2" type="ORF">HJG60_008201</name>
</gene>
<feature type="region of interest" description="Disordered" evidence="1">
    <location>
        <begin position="1"/>
        <end position="32"/>
    </location>
</feature>
<sequence>MKKRWEESELSSFHSTSSQASPPHQLALLLPPPRAHPPLVCFKASPSTEKTRPFVGRGLGIVTPKIRWKWPRKPREGNRVAGSGATKLLYLQDPRMGTGPGRRKSWAKVSLKEHSRNKTMNDPYPRGPYLLVSLLNSPVLFPFEDSRPC</sequence>
<evidence type="ECO:0000313" key="3">
    <source>
        <dbReference type="Proteomes" id="UP000664940"/>
    </source>
</evidence>
<dbReference type="Proteomes" id="UP000664940">
    <property type="component" value="Unassembled WGS sequence"/>
</dbReference>
<evidence type="ECO:0000313" key="2">
    <source>
        <dbReference type="EMBL" id="KAF6088354.1"/>
    </source>
</evidence>
<reference evidence="2 3" key="1">
    <citation type="journal article" date="2020" name="Nature">
        <title>Six reference-quality genomes reveal evolution of bat adaptations.</title>
        <authorList>
            <person name="Jebb D."/>
            <person name="Huang Z."/>
            <person name="Pippel M."/>
            <person name="Hughes G.M."/>
            <person name="Lavrichenko K."/>
            <person name="Devanna P."/>
            <person name="Winkler S."/>
            <person name="Jermiin L.S."/>
            <person name="Skirmuntt E.C."/>
            <person name="Katzourakis A."/>
            <person name="Burkitt-Gray L."/>
            <person name="Ray D.A."/>
            <person name="Sullivan K.A.M."/>
            <person name="Roscito J.G."/>
            <person name="Kirilenko B.M."/>
            <person name="Davalos L.M."/>
            <person name="Corthals A.P."/>
            <person name="Power M.L."/>
            <person name="Jones G."/>
            <person name="Ransome R.D."/>
            <person name="Dechmann D.K.N."/>
            <person name="Locatelli A.G."/>
            <person name="Puechmaille S.J."/>
            <person name="Fedrigo O."/>
            <person name="Jarvis E.D."/>
            <person name="Hiller M."/>
            <person name="Vernes S.C."/>
            <person name="Myers E.W."/>
            <person name="Teeling E.C."/>
        </authorList>
    </citation>
    <scope>NUCLEOTIDE SEQUENCE [LARGE SCALE GENOMIC DNA]</scope>
    <source>
        <strain evidence="2">Bat1K_MPI-CBG_1</strain>
    </source>
</reference>